<organism evidence="6 7">
    <name type="scientific">Cystobacter fuscus</name>
    <dbReference type="NCBI Taxonomy" id="43"/>
    <lineage>
        <taxon>Bacteria</taxon>
        <taxon>Pseudomonadati</taxon>
        <taxon>Myxococcota</taxon>
        <taxon>Myxococcia</taxon>
        <taxon>Myxococcales</taxon>
        <taxon>Cystobacterineae</taxon>
        <taxon>Archangiaceae</taxon>
        <taxon>Cystobacter</taxon>
    </lineage>
</organism>
<reference evidence="6 7" key="1">
    <citation type="submission" date="2017-06" db="EMBL/GenBank/DDBJ databases">
        <title>Sequencing and comparative analysis of myxobacterial genomes.</title>
        <authorList>
            <person name="Rupp O."/>
            <person name="Goesmann A."/>
            <person name="Sogaard-Andersen L."/>
        </authorList>
    </citation>
    <scope>NUCLEOTIDE SEQUENCE [LARGE SCALE GENOMIC DNA]</scope>
    <source>
        <strain evidence="6 7">DSM 52655</strain>
    </source>
</reference>
<evidence type="ECO:0000313" key="6">
    <source>
        <dbReference type="EMBL" id="ATB41372.1"/>
    </source>
</evidence>
<dbReference type="Gene3D" id="1.20.1280.20">
    <property type="entry name" value="HscB, C-terminal domain"/>
    <property type="match status" value="1"/>
</dbReference>
<dbReference type="SMART" id="SM00271">
    <property type="entry name" value="DnaJ"/>
    <property type="match status" value="1"/>
</dbReference>
<dbReference type="InterPro" id="IPR036869">
    <property type="entry name" value="J_dom_sf"/>
</dbReference>
<evidence type="ECO:0000256" key="3">
    <source>
        <dbReference type="ARBA" id="ARBA00025596"/>
    </source>
</evidence>
<comment type="similarity">
    <text evidence="1 4">Belongs to the HscB family.</text>
</comment>
<dbReference type="CDD" id="cd06257">
    <property type="entry name" value="DnaJ"/>
    <property type="match status" value="1"/>
</dbReference>
<dbReference type="PANTHER" id="PTHR14021">
    <property type="entry name" value="IRON-SULFUR CLUSTER CO-CHAPERONE PROTEIN HSCB"/>
    <property type="match status" value="1"/>
</dbReference>
<dbReference type="GO" id="GO:0001671">
    <property type="term" value="F:ATPase activator activity"/>
    <property type="evidence" value="ECO:0007669"/>
    <property type="project" value="InterPro"/>
</dbReference>
<evidence type="ECO:0000313" key="7">
    <source>
        <dbReference type="Proteomes" id="UP000217257"/>
    </source>
</evidence>
<dbReference type="Gene3D" id="1.10.287.110">
    <property type="entry name" value="DnaJ domain"/>
    <property type="match status" value="1"/>
</dbReference>
<protein>
    <recommendedName>
        <fullName evidence="4">Co-chaperone protein HscB homolog</fullName>
    </recommendedName>
</protein>
<dbReference type="GO" id="GO:0006457">
    <property type="term" value="P:protein folding"/>
    <property type="evidence" value="ECO:0007669"/>
    <property type="project" value="UniProtKB-UniRule"/>
</dbReference>
<dbReference type="GO" id="GO:0051087">
    <property type="term" value="F:protein-folding chaperone binding"/>
    <property type="evidence" value="ECO:0007669"/>
    <property type="project" value="InterPro"/>
</dbReference>
<dbReference type="AlphaFoldDB" id="A0A250JD16"/>
<dbReference type="Pfam" id="PF00226">
    <property type="entry name" value="DnaJ"/>
    <property type="match status" value="1"/>
</dbReference>
<dbReference type="InterPro" id="IPR036386">
    <property type="entry name" value="HscB_C_sf"/>
</dbReference>
<dbReference type="PROSITE" id="PS50076">
    <property type="entry name" value="DNAJ_2"/>
    <property type="match status" value="1"/>
</dbReference>
<dbReference type="InterPro" id="IPR004640">
    <property type="entry name" value="HscB"/>
</dbReference>
<comment type="subunit">
    <text evidence="4">Interacts with HscA and stimulates its ATPase activity.</text>
</comment>
<evidence type="ECO:0000259" key="5">
    <source>
        <dbReference type="PROSITE" id="PS50076"/>
    </source>
</evidence>
<dbReference type="KEGG" id="cfus:CYFUS_006837"/>
<comment type="function">
    <text evidence="3 4">Co-chaperone involved in the maturation of iron-sulfur cluster-containing proteins. Seems to help targeting proteins to be folded toward HscA.</text>
</comment>
<dbReference type="InterPro" id="IPR009073">
    <property type="entry name" value="HscB_oligo_C"/>
</dbReference>
<keyword evidence="2 4" id="KW-0143">Chaperone</keyword>
<sequence length="209" mass="23432">MKCWNCDKESGGSPFCGACGKIAGRIAGTTHFAVFGLPPSPDVELAALERQYRELSLRLHPDRFAQAEARERRLSLEQTTALNEAYKTLKDATRRAFYLLSLHGVDLDREDSAAQKNMPLEFLEEVMELREALDGAMEAKDQARVQAMARDVETRRSAALQEAVEALRVLEKGPADEAVLKKASHALGRVRYFTRFLEQVDAFEEEMLA</sequence>
<dbReference type="PANTHER" id="PTHR14021:SF15">
    <property type="entry name" value="IRON-SULFUR CLUSTER CO-CHAPERONE PROTEIN HSCB"/>
    <property type="match status" value="1"/>
</dbReference>
<dbReference type="GO" id="GO:0044571">
    <property type="term" value="P:[2Fe-2S] cluster assembly"/>
    <property type="evidence" value="ECO:0007669"/>
    <property type="project" value="InterPro"/>
</dbReference>
<evidence type="ECO:0000256" key="4">
    <source>
        <dbReference type="HAMAP-Rule" id="MF_00682"/>
    </source>
</evidence>
<dbReference type="SUPFAM" id="SSF47144">
    <property type="entry name" value="HSC20 (HSCB), C-terminal oligomerisation domain"/>
    <property type="match status" value="1"/>
</dbReference>
<dbReference type="InterPro" id="IPR001623">
    <property type="entry name" value="DnaJ_domain"/>
</dbReference>
<name>A0A250JD16_9BACT</name>
<dbReference type="Pfam" id="PF07743">
    <property type="entry name" value="HSCB_C"/>
    <property type="match status" value="1"/>
</dbReference>
<dbReference type="Proteomes" id="UP000217257">
    <property type="component" value="Chromosome"/>
</dbReference>
<accession>A0A250JD16</accession>
<gene>
    <name evidence="4" type="primary">hscB</name>
    <name evidence="6" type="ORF">CYFUS_006837</name>
</gene>
<evidence type="ECO:0000256" key="1">
    <source>
        <dbReference type="ARBA" id="ARBA00010476"/>
    </source>
</evidence>
<dbReference type="SUPFAM" id="SSF46565">
    <property type="entry name" value="Chaperone J-domain"/>
    <property type="match status" value="1"/>
</dbReference>
<proteinExistence type="inferred from homology"/>
<feature type="domain" description="J" evidence="5">
    <location>
        <begin position="30"/>
        <end position="102"/>
    </location>
</feature>
<dbReference type="EMBL" id="CP022098">
    <property type="protein sequence ID" value="ATB41372.1"/>
    <property type="molecule type" value="Genomic_DNA"/>
</dbReference>
<dbReference type="RefSeq" id="WP_232536976.1">
    <property type="nucleotide sequence ID" value="NZ_CP022098.1"/>
</dbReference>
<dbReference type="HAMAP" id="MF_00682">
    <property type="entry name" value="HscB"/>
    <property type="match status" value="1"/>
</dbReference>
<evidence type="ECO:0000256" key="2">
    <source>
        <dbReference type="ARBA" id="ARBA00023186"/>
    </source>
</evidence>
<dbReference type="NCBIfam" id="TIGR00714">
    <property type="entry name" value="hscB"/>
    <property type="match status" value="1"/>
</dbReference>
<dbReference type="GO" id="GO:0051259">
    <property type="term" value="P:protein complex oligomerization"/>
    <property type="evidence" value="ECO:0007669"/>
    <property type="project" value="InterPro"/>
</dbReference>